<evidence type="ECO:0000256" key="1">
    <source>
        <dbReference type="SAM" id="MobiDB-lite"/>
    </source>
</evidence>
<evidence type="ECO:0008006" key="4">
    <source>
        <dbReference type="Google" id="ProtNLM"/>
    </source>
</evidence>
<gene>
    <name evidence="2" type="ORF">GCM10012278_12760</name>
</gene>
<dbReference type="Pfam" id="PF17249">
    <property type="entry name" value="DUF5318"/>
    <property type="match status" value="1"/>
</dbReference>
<dbReference type="EMBL" id="BMNK01000002">
    <property type="protein sequence ID" value="GGP03059.1"/>
    <property type="molecule type" value="Genomic_DNA"/>
</dbReference>
<feature type="region of interest" description="Disordered" evidence="1">
    <location>
        <begin position="1"/>
        <end position="26"/>
    </location>
</feature>
<name>A0A918E491_9ACTN</name>
<dbReference type="InterPro" id="IPR035169">
    <property type="entry name" value="DUF5318"/>
</dbReference>
<organism evidence="2 3">
    <name type="scientific">Nonomuraea glycinis</name>
    <dbReference type="NCBI Taxonomy" id="2047744"/>
    <lineage>
        <taxon>Bacteria</taxon>
        <taxon>Bacillati</taxon>
        <taxon>Actinomycetota</taxon>
        <taxon>Actinomycetes</taxon>
        <taxon>Streptosporangiales</taxon>
        <taxon>Streptosporangiaceae</taxon>
        <taxon>Nonomuraea</taxon>
    </lineage>
</organism>
<evidence type="ECO:0000313" key="3">
    <source>
        <dbReference type="Proteomes" id="UP000660745"/>
    </source>
</evidence>
<protein>
    <recommendedName>
        <fullName evidence="4">DUF5318 domain-containing protein</fullName>
    </recommendedName>
</protein>
<comment type="caution">
    <text evidence="2">The sequence shown here is derived from an EMBL/GenBank/DDBJ whole genome shotgun (WGS) entry which is preliminary data.</text>
</comment>
<evidence type="ECO:0000313" key="2">
    <source>
        <dbReference type="EMBL" id="GGP03059.1"/>
    </source>
</evidence>
<reference evidence="2" key="1">
    <citation type="journal article" date="2014" name="Int. J. Syst. Evol. Microbiol.">
        <title>Complete genome sequence of Corynebacterium casei LMG S-19264T (=DSM 44701T), isolated from a smear-ripened cheese.</title>
        <authorList>
            <consortium name="US DOE Joint Genome Institute (JGI-PGF)"/>
            <person name="Walter F."/>
            <person name="Albersmeier A."/>
            <person name="Kalinowski J."/>
            <person name="Ruckert C."/>
        </authorList>
    </citation>
    <scope>NUCLEOTIDE SEQUENCE</scope>
    <source>
        <strain evidence="2">CGMCC 4.7430</strain>
    </source>
</reference>
<sequence>MDGGLARQAVVRSTRSPGDPRDAQPRLLRTARRFGEPAERLCPVCQGENVTYVTHVDDRSPYDHADQAELVAKSGDMAQDYEEFRVNVVEVCQGCSWNRLTVRFLLGNGPPPVVSLL</sequence>
<keyword evidence="3" id="KW-1185">Reference proteome</keyword>
<dbReference type="Proteomes" id="UP000660745">
    <property type="component" value="Unassembled WGS sequence"/>
</dbReference>
<dbReference type="AlphaFoldDB" id="A0A918E491"/>
<proteinExistence type="predicted"/>
<accession>A0A918E491</accession>
<reference evidence="2" key="2">
    <citation type="submission" date="2020-09" db="EMBL/GenBank/DDBJ databases">
        <authorList>
            <person name="Sun Q."/>
            <person name="Zhou Y."/>
        </authorList>
    </citation>
    <scope>NUCLEOTIDE SEQUENCE</scope>
    <source>
        <strain evidence="2">CGMCC 4.7430</strain>
    </source>
</reference>